<accession>A0ABS4YV58</accession>
<protein>
    <submittedName>
        <fullName evidence="2">Uncharacterized protein</fullName>
    </submittedName>
</protein>
<proteinExistence type="predicted"/>
<name>A0ABS4YV58_9MICC</name>
<evidence type="ECO:0000313" key="2">
    <source>
        <dbReference type="EMBL" id="MBP2412682.1"/>
    </source>
</evidence>
<evidence type="ECO:0000313" key="3">
    <source>
        <dbReference type="Proteomes" id="UP000711614"/>
    </source>
</evidence>
<gene>
    <name evidence="2" type="ORF">JOF48_001481</name>
</gene>
<evidence type="ECO:0000256" key="1">
    <source>
        <dbReference type="SAM" id="MobiDB-lite"/>
    </source>
</evidence>
<feature type="region of interest" description="Disordered" evidence="1">
    <location>
        <begin position="1"/>
        <end position="20"/>
    </location>
</feature>
<comment type="caution">
    <text evidence="2">The sequence shown here is derived from an EMBL/GenBank/DDBJ whole genome shotgun (WGS) entry which is preliminary data.</text>
</comment>
<sequence>MVPAVGLLVGTRQPDGTTRDTRGWHYAAGEQMNIAAGQTNRTIPFKICNTLGSGS</sequence>
<keyword evidence="3" id="KW-1185">Reference proteome</keyword>
<organism evidence="2 3">
    <name type="scientific">Arthrobacter stackebrandtii</name>
    <dbReference type="NCBI Taxonomy" id="272161"/>
    <lineage>
        <taxon>Bacteria</taxon>
        <taxon>Bacillati</taxon>
        <taxon>Actinomycetota</taxon>
        <taxon>Actinomycetes</taxon>
        <taxon>Micrococcales</taxon>
        <taxon>Micrococcaceae</taxon>
        <taxon>Arthrobacter</taxon>
    </lineage>
</organism>
<dbReference type="EMBL" id="JAGIOI010000001">
    <property type="protein sequence ID" value="MBP2412682.1"/>
    <property type="molecule type" value="Genomic_DNA"/>
</dbReference>
<dbReference type="Proteomes" id="UP000711614">
    <property type="component" value="Unassembled WGS sequence"/>
</dbReference>
<reference evidence="2 3" key="1">
    <citation type="submission" date="2021-03" db="EMBL/GenBank/DDBJ databases">
        <title>Sequencing the genomes of 1000 actinobacteria strains.</title>
        <authorList>
            <person name="Klenk H.-P."/>
        </authorList>
    </citation>
    <scope>NUCLEOTIDE SEQUENCE [LARGE SCALE GENOMIC DNA]</scope>
    <source>
        <strain evidence="2 3">DSM 16005</strain>
    </source>
</reference>
<dbReference type="RefSeq" id="WP_209679057.1">
    <property type="nucleotide sequence ID" value="NZ_JAGIOI010000001.1"/>
</dbReference>